<dbReference type="CDD" id="cd03449">
    <property type="entry name" value="R_hydratase"/>
    <property type="match status" value="1"/>
</dbReference>
<dbReference type="AlphaFoldDB" id="A7NP70"/>
<evidence type="ECO:0000259" key="4">
    <source>
        <dbReference type="Pfam" id="PF01515"/>
    </source>
</evidence>
<evidence type="ECO:0000256" key="2">
    <source>
        <dbReference type="ARBA" id="ARBA00023239"/>
    </source>
</evidence>
<dbReference type="InterPro" id="IPR050500">
    <property type="entry name" value="Phos_Acetyltrans/Butyryltrans"/>
</dbReference>
<dbReference type="Gene3D" id="3.40.718.10">
    <property type="entry name" value="Isopropylmalate Dehydrogenase"/>
    <property type="match status" value="1"/>
</dbReference>
<keyword evidence="1 6" id="KW-0808">Transferase</keyword>
<reference evidence="6 7" key="1">
    <citation type="submission" date="2007-08" db="EMBL/GenBank/DDBJ databases">
        <title>Complete sequence of Roseiflexus castenholzii DSM 13941.</title>
        <authorList>
            <consortium name="US DOE Joint Genome Institute"/>
            <person name="Copeland A."/>
            <person name="Lucas S."/>
            <person name="Lapidus A."/>
            <person name="Barry K."/>
            <person name="Glavina del Rio T."/>
            <person name="Dalin E."/>
            <person name="Tice H."/>
            <person name="Pitluck S."/>
            <person name="Thompson L.S."/>
            <person name="Brettin T."/>
            <person name="Bruce D."/>
            <person name="Detter J.C."/>
            <person name="Han C."/>
            <person name="Tapia R."/>
            <person name="Schmutz J."/>
            <person name="Larimer F."/>
            <person name="Land M."/>
            <person name="Hauser L."/>
            <person name="Kyrpides N."/>
            <person name="Mikhailova N."/>
            <person name="Bryant D.A."/>
            <person name="Hanada S."/>
            <person name="Tsukatani Y."/>
            <person name="Richardson P."/>
        </authorList>
    </citation>
    <scope>NUCLEOTIDE SEQUENCE [LARGE SCALE GENOMIC DNA]</scope>
    <source>
        <strain evidence="7">DSM 13941 / HLO8</strain>
    </source>
</reference>
<dbReference type="EMBL" id="CP000804">
    <property type="protein sequence ID" value="ABU59366.1"/>
    <property type="molecule type" value="Genomic_DNA"/>
</dbReference>
<keyword evidence="2" id="KW-0456">Lyase</keyword>
<sequence>MTEYIENRTFDEIKIGDRASLTRTLTKSDIELFAVMSGDVNPAHLDEEYARSDIFHKIIAHGMWGGALISTVLGTMLPGPGTIYLSQTLRFRRPVAIGDTITVAVTVTAKDAEKRRVTLDCQCTNQHGEVVISGSAEVLAPTEKVKRQRVSLPEVLLHKPGANYEAVIQRASMLGTVRAAVVFPAEPAALHGIIEATHANLIDPIIIGPEAPLRRVAETLDINLSAFRLEPTTDGRAAAARAVALARAGTVEAIVDPGVRYYGLLHELVARDTGIADHRRMSHIYAMDVPNYPRLLLITDAGMNTDPTLEEKRAIVQNAIDLALALGIEQPKVAILAAVETISPKLRSTLDAAALCKMVDRGQIVGGIVDGPLAFENAVSPEAARRAKLTSLVAGQADILVAPDLEAGTMLVQQLDHLANAQSAGIIVGGRVPVALPEPSGNPQSVLAACAMAVLVARNGTERQDDGMMG</sequence>
<dbReference type="InterPro" id="IPR029069">
    <property type="entry name" value="HotDog_dom_sf"/>
</dbReference>
<dbReference type="PANTHER" id="PTHR43356:SF2">
    <property type="entry name" value="PHOSPHATE ACETYLTRANSFERASE"/>
    <property type="match status" value="1"/>
</dbReference>
<evidence type="ECO:0000256" key="3">
    <source>
        <dbReference type="ARBA" id="ARBA00023315"/>
    </source>
</evidence>
<dbReference type="GO" id="GO:0050182">
    <property type="term" value="F:phosphate butyryltransferase activity"/>
    <property type="evidence" value="ECO:0007669"/>
    <property type="project" value="UniProtKB-EC"/>
</dbReference>
<feature type="domain" description="Phosphate acetyl/butaryl transferase" evidence="4">
    <location>
        <begin position="276"/>
        <end position="453"/>
    </location>
</feature>
<dbReference type="PANTHER" id="PTHR43356">
    <property type="entry name" value="PHOSPHATE ACETYLTRANSFERASE"/>
    <property type="match status" value="1"/>
</dbReference>
<protein>
    <submittedName>
        <fullName evidence="6">Phosphate butyryltransferase</fullName>
        <ecNumber evidence="6">2.3.1.19</ecNumber>
    </submittedName>
</protein>
<dbReference type="FunFam" id="3.10.129.10:FF:000042">
    <property type="entry name" value="MaoC domain protein dehydratase"/>
    <property type="match status" value="1"/>
</dbReference>
<dbReference type="RefSeq" id="WP_012121790.1">
    <property type="nucleotide sequence ID" value="NC_009767.1"/>
</dbReference>
<evidence type="ECO:0000313" key="7">
    <source>
        <dbReference type="Proteomes" id="UP000000263"/>
    </source>
</evidence>
<name>A7NP70_ROSCS</name>
<proteinExistence type="predicted"/>
<accession>A7NP70</accession>
<keyword evidence="7" id="KW-1185">Reference proteome</keyword>
<organism evidence="6 7">
    <name type="scientific">Roseiflexus castenholzii (strain DSM 13941 / HLO8)</name>
    <dbReference type="NCBI Taxonomy" id="383372"/>
    <lineage>
        <taxon>Bacteria</taxon>
        <taxon>Bacillati</taxon>
        <taxon>Chloroflexota</taxon>
        <taxon>Chloroflexia</taxon>
        <taxon>Chloroflexales</taxon>
        <taxon>Roseiflexineae</taxon>
        <taxon>Roseiflexaceae</taxon>
        <taxon>Roseiflexus</taxon>
    </lineage>
</organism>
<dbReference type="Pfam" id="PF01575">
    <property type="entry name" value="MaoC_dehydratas"/>
    <property type="match status" value="1"/>
</dbReference>
<dbReference type="eggNOG" id="COG2030">
    <property type="taxonomic scope" value="Bacteria"/>
</dbReference>
<gene>
    <name evidence="6" type="ordered locus">Rcas_3315</name>
</gene>
<dbReference type="InterPro" id="IPR002505">
    <property type="entry name" value="PTA_PTB"/>
</dbReference>
<dbReference type="GO" id="GO:0016836">
    <property type="term" value="F:hydro-lyase activity"/>
    <property type="evidence" value="ECO:0007669"/>
    <property type="project" value="UniProtKB-ARBA"/>
</dbReference>
<evidence type="ECO:0000259" key="5">
    <source>
        <dbReference type="Pfam" id="PF01575"/>
    </source>
</evidence>
<dbReference type="SUPFAM" id="SSF53659">
    <property type="entry name" value="Isocitrate/Isopropylmalate dehydrogenase-like"/>
    <property type="match status" value="1"/>
</dbReference>
<evidence type="ECO:0000313" key="6">
    <source>
        <dbReference type="EMBL" id="ABU59366.1"/>
    </source>
</evidence>
<evidence type="ECO:0000256" key="1">
    <source>
        <dbReference type="ARBA" id="ARBA00022679"/>
    </source>
</evidence>
<keyword evidence="3 6" id="KW-0012">Acyltransferase</keyword>
<dbReference type="Gene3D" id="3.10.129.10">
    <property type="entry name" value="Hotdog Thioesterase"/>
    <property type="match status" value="1"/>
</dbReference>
<dbReference type="HOGENOM" id="CLU_042890_0_0_0"/>
<dbReference type="NCBIfam" id="NF006045">
    <property type="entry name" value="PRK08190.1"/>
    <property type="match status" value="1"/>
</dbReference>
<dbReference type="Pfam" id="PF01515">
    <property type="entry name" value="PTA_PTB"/>
    <property type="match status" value="1"/>
</dbReference>
<dbReference type="STRING" id="383372.Rcas_3315"/>
<dbReference type="OrthoDB" id="9801625at2"/>
<feature type="domain" description="MaoC-like" evidence="5">
    <location>
        <begin position="19"/>
        <end position="116"/>
    </location>
</feature>
<dbReference type="InterPro" id="IPR002539">
    <property type="entry name" value="MaoC-like_dom"/>
</dbReference>
<dbReference type="EC" id="2.3.1.19" evidence="6"/>
<dbReference type="eggNOG" id="COG0280">
    <property type="taxonomic scope" value="Bacteria"/>
</dbReference>
<dbReference type="KEGG" id="rca:Rcas_3315"/>
<dbReference type="Proteomes" id="UP000000263">
    <property type="component" value="Chromosome"/>
</dbReference>
<dbReference type="SUPFAM" id="SSF54637">
    <property type="entry name" value="Thioesterase/thiol ester dehydrase-isomerase"/>
    <property type="match status" value="1"/>
</dbReference>